<feature type="compositionally biased region" description="Acidic residues" evidence="16">
    <location>
        <begin position="971"/>
        <end position="980"/>
    </location>
</feature>
<feature type="transmembrane region" description="Helical" evidence="15">
    <location>
        <begin position="513"/>
        <end position="531"/>
    </location>
</feature>
<dbReference type="Proteomes" id="UP000186698">
    <property type="component" value="Chromosome 3L"/>
</dbReference>
<comment type="catalytic activity">
    <reaction evidence="10">
        <text>2 hydrogencarbonate(out) + chloride(in) + Na(+)(out) = 2 hydrogencarbonate(in) + chloride(out) + Na(+)(in)</text>
        <dbReference type="Rhea" id="RHEA:72739"/>
        <dbReference type="ChEBI" id="CHEBI:17544"/>
        <dbReference type="ChEBI" id="CHEBI:17996"/>
        <dbReference type="ChEBI" id="CHEBI:29101"/>
    </reaction>
</comment>
<keyword evidence="4" id="KW-1003">Cell membrane</keyword>
<dbReference type="Bgee" id="108710906">
    <property type="expression patterns" value="Expressed in zone of skin and 3 other cell types or tissues"/>
</dbReference>
<comment type="catalytic activity">
    <reaction evidence="12">
        <text>Li(+)(in) + 2 hydrogencarbonate(in) + chloride(out) = Li(+)(out) + 2 hydrogencarbonate(out) + chloride(in)</text>
        <dbReference type="Rhea" id="RHEA:75063"/>
        <dbReference type="ChEBI" id="CHEBI:17544"/>
        <dbReference type="ChEBI" id="CHEBI:17996"/>
        <dbReference type="ChEBI" id="CHEBI:49713"/>
    </reaction>
</comment>
<dbReference type="AlphaFoldDB" id="A0A1L8GXA2"/>
<evidence type="ECO:0000313" key="19">
    <source>
        <dbReference type="Proteomes" id="UP000186698"/>
    </source>
</evidence>
<name>A0A1L8GXA2_XENLA</name>
<dbReference type="RefSeq" id="XP_018107601.1">
    <property type="nucleotide sequence ID" value="XM_018252112.2"/>
</dbReference>
<dbReference type="InterPro" id="IPR011531">
    <property type="entry name" value="HCO3_transpt-like_TM_dom"/>
</dbReference>
<dbReference type="STRING" id="8355.A0A1L8GXA2"/>
<dbReference type="PANTHER" id="PTHR11453">
    <property type="entry name" value="ANION EXCHANGE PROTEIN"/>
    <property type="match status" value="1"/>
</dbReference>
<dbReference type="Pfam" id="PF07565">
    <property type="entry name" value="Band_3_cyto"/>
    <property type="match status" value="1"/>
</dbReference>
<proteinExistence type="inferred from homology"/>
<evidence type="ECO:0000313" key="20">
    <source>
        <dbReference type="RefSeq" id="XP_018107601.1"/>
    </source>
</evidence>
<dbReference type="OMA" id="GEMPPIT"/>
<keyword evidence="9" id="KW-0325">Glycoprotein</keyword>
<gene>
    <name evidence="20 21" type="primary">slc4a9.L</name>
</gene>
<keyword evidence="8 15" id="KW-0472">Membrane</keyword>
<evidence type="ECO:0000256" key="4">
    <source>
        <dbReference type="ARBA" id="ARBA00022475"/>
    </source>
</evidence>
<evidence type="ECO:0000256" key="13">
    <source>
        <dbReference type="ARBA" id="ARBA00052321"/>
    </source>
</evidence>
<evidence type="ECO:0000256" key="8">
    <source>
        <dbReference type="ARBA" id="ARBA00023136"/>
    </source>
</evidence>
<feature type="domain" description="Bicarbonate transporter-like transmembrane" evidence="17">
    <location>
        <begin position="401"/>
        <end position="958"/>
    </location>
</feature>
<dbReference type="GO" id="GO:0015701">
    <property type="term" value="P:bicarbonate transport"/>
    <property type="evidence" value="ECO:0000318"/>
    <property type="project" value="GO_Central"/>
</dbReference>
<feature type="transmembrane region" description="Helical" evidence="15">
    <location>
        <begin position="856"/>
        <end position="875"/>
    </location>
</feature>
<dbReference type="InterPro" id="IPR016152">
    <property type="entry name" value="PTrfase/Anion_transptr"/>
</dbReference>
<dbReference type="CTD" id="108710906"/>
<feature type="transmembrane region" description="Helical" evidence="15">
    <location>
        <begin position="907"/>
        <end position="936"/>
    </location>
</feature>
<evidence type="ECO:0000256" key="1">
    <source>
        <dbReference type="ARBA" id="ARBA00004554"/>
    </source>
</evidence>
<keyword evidence="7 15" id="KW-0406">Ion transport</keyword>
<evidence type="ECO:0000256" key="14">
    <source>
        <dbReference type="ARBA" id="ARBA00052861"/>
    </source>
</evidence>
<sequence>MKFGENEGLAVYHDVEAAKFDNHSCGRSEGLRSRNSIIISQSASRSIFSSNVSPTSEEVEFTIGEQEEGGNNETHPLLFTQLNELFTVHENLEWRETARWIRFEEKTEDGGERWSKPHVTTLSLHSLFELKACMERGTLLLDTEKSTFKEILECVTNINIANNSIHQEEKEKIINLLCQKHVHQTKKSRRKTMAEMFSSSCSLRPGSATSQKSAVAELSEKPLKEQLLNRFRKKIPEGTEAANVLVGEVEFLDRPFVSFIRLKEARVLGSLTEVVLPSRFIFILLGPKVKTKAYHEIGRAIATLLTDELFQKTAYKATSRSELLDGIDEFLDELSILPPGKWDPTVRIQPPKFLPSPHKRKQMLLRGNKMHCGENGNVCHQEEKLAHKHPHVSEELKRTGKIFGGLIKDVKRKAPWYWSDFYDALNMQCLSTILFIYLVTVTNAITFGGMLGDATDNMQGVLENFLGTAISGGLFCLFSGQPLTILSSTGPVLVFERLLYSFSKDYDFEYLEFRLWIGLWVAFYCIVLVATDASYLVQYFTRFTEESFCALISLIFIYDAVKKMLNLADQFPINWGFSINQITQYSCHCSLLDIGNSTSVNSTMYNSNNSFYEDIEDSFNLTLHQCLEYGGHLVGSSCNYVPDICLMSAMLFFGTFICSSSLKQFQSSRYLSASIRKLTGDFSVILTILVFCAIDAFCGLETPKLIVPSEFKPTNPNRSWIVTPFGKNPWWVCLLSGIPAILITILLFMDQQITAVILNRKEYKLRKGAGFHLDFFCIALLIIVTSFMGLPWFVSATVISLAHMNSLKMESTTSAPGEQPKFLGIREQRVSGLVVFTLTGASVFLSPVLKYIPMPVLYGIFFQMGVAALGSIQFLERVQLLAIPPKHQPDLIFLRHVPLRRVHLFTFIQTACLVILWILKSTVAAIIFPLMLLALVGVRKAMEWFFSLHDLSWLDDILPVKEKIVQVPKEEESDLSDSEDSELKYQEKSPEINISVN</sequence>
<evidence type="ECO:0000259" key="17">
    <source>
        <dbReference type="Pfam" id="PF00955"/>
    </source>
</evidence>
<dbReference type="OrthoDB" id="1735926at2759"/>
<feature type="transmembrane region" description="Helical" evidence="15">
    <location>
        <begin position="464"/>
        <end position="493"/>
    </location>
</feature>
<feature type="domain" description="Band 3 cytoplasmic" evidence="18">
    <location>
        <begin position="78"/>
        <end position="344"/>
    </location>
</feature>
<dbReference type="SUPFAM" id="SSF55804">
    <property type="entry name" value="Phoshotransferase/anion transport protein"/>
    <property type="match status" value="1"/>
</dbReference>
<dbReference type="PRINTS" id="PR01232">
    <property type="entry name" value="NAHCO3TRSPRT"/>
</dbReference>
<evidence type="ECO:0000256" key="2">
    <source>
        <dbReference type="ARBA" id="ARBA00010993"/>
    </source>
</evidence>
<accession>A0A1L8GXA2</accession>
<dbReference type="InterPro" id="IPR013769">
    <property type="entry name" value="Band3_cytoplasmic_dom"/>
</dbReference>
<dbReference type="Xenbase" id="XB-GENE-6489344">
    <property type="gene designation" value="slc4a9.L"/>
</dbReference>
<dbReference type="Gene3D" id="3.40.930.10">
    <property type="entry name" value="Mannitol-specific EII, Chain A"/>
    <property type="match status" value="1"/>
</dbReference>
<dbReference type="Gene3D" id="1.10.287.570">
    <property type="entry name" value="Helical hairpin bin"/>
    <property type="match status" value="1"/>
</dbReference>
<dbReference type="AGR" id="Xenbase:XB-GENE-6489344"/>
<dbReference type="InterPro" id="IPR003024">
    <property type="entry name" value="Na/HCO3_transpt"/>
</dbReference>
<comment type="similarity">
    <text evidence="2 15">Belongs to the anion exchanger (TC 2.A.31) family.</text>
</comment>
<keyword evidence="19" id="KW-1185">Reference proteome</keyword>
<evidence type="ECO:0000256" key="15">
    <source>
        <dbReference type="RuleBase" id="RU362035"/>
    </source>
</evidence>
<evidence type="ECO:0000256" key="7">
    <source>
        <dbReference type="ARBA" id="ARBA00023065"/>
    </source>
</evidence>
<dbReference type="GO" id="GO:0140900">
    <property type="term" value="F:chloride:bicarbonate antiporter activity"/>
    <property type="evidence" value="ECO:0007669"/>
    <property type="project" value="UniProtKB-ARBA"/>
</dbReference>
<reference evidence="20" key="1">
    <citation type="submission" date="2025-08" db="UniProtKB">
        <authorList>
            <consortium name="RefSeq"/>
        </authorList>
    </citation>
    <scope>IDENTIFICATION</scope>
    <source>
        <strain evidence="20">J_2021</strain>
        <tissue evidence="20">Erythrocytes</tissue>
    </source>
</reference>
<evidence type="ECO:0000256" key="9">
    <source>
        <dbReference type="ARBA" id="ARBA00023180"/>
    </source>
</evidence>
<feature type="transmembrane region" description="Helical" evidence="15">
    <location>
        <begin position="640"/>
        <end position="662"/>
    </location>
</feature>
<dbReference type="GO" id="GO:0016323">
    <property type="term" value="C:basolateral plasma membrane"/>
    <property type="evidence" value="ECO:0000318"/>
    <property type="project" value="GO_Central"/>
</dbReference>
<evidence type="ECO:0000256" key="5">
    <source>
        <dbReference type="ARBA" id="ARBA00022692"/>
    </source>
</evidence>
<dbReference type="GO" id="GO:0055085">
    <property type="term" value="P:transmembrane transport"/>
    <property type="evidence" value="ECO:0000318"/>
    <property type="project" value="GO_Central"/>
</dbReference>
<feature type="transmembrane region" description="Helical" evidence="15">
    <location>
        <begin position="830"/>
        <end position="849"/>
    </location>
</feature>
<evidence type="ECO:0000256" key="12">
    <source>
        <dbReference type="ARBA" id="ARBA00050503"/>
    </source>
</evidence>
<dbReference type="InterPro" id="IPR003020">
    <property type="entry name" value="HCO3_transpt_euk"/>
</dbReference>
<evidence type="ECO:0000259" key="18">
    <source>
        <dbReference type="Pfam" id="PF07565"/>
    </source>
</evidence>
<feature type="transmembrane region" description="Helical" evidence="15">
    <location>
        <begin position="434"/>
        <end position="452"/>
    </location>
</feature>
<comment type="catalytic activity">
    <reaction evidence="13">
        <text>Cs(+)(in) + 2 hydrogencarbonate(in) + chloride(out) = Cs(+)(out) + 2 hydrogencarbonate(out) + chloride(in)</text>
        <dbReference type="Rhea" id="RHEA:75071"/>
        <dbReference type="ChEBI" id="CHEBI:17544"/>
        <dbReference type="ChEBI" id="CHEBI:17996"/>
        <dbReference type="ChEBI" id="CHEBI:49547"/>
    </reaction>
</comment>
<dbReference type="Pfam" id="PF00955">
    <property type="entry name" value="HCO3_cotransp"/>
    <property type="match status" value="1"/>
</dbReference>
<feature type="region of interest" description="Disordered" evidence="16">
    <location>
        <begin position="969"/>
        <end position="997"/>
    </location>
</feature>
<protein>
    <recommendedName>
        <fullName evidence="15">Anion exchange protein</fullName>
    </recommendedName>
</protein>
<keyword evidence="6 15" id="KW-1133">Transmembrane helix</keyword>
<evidence type="ECO:0000256" key="10">
    <source>
        <dbReference type="ARBA" id="ARBA00050158"/>
    </source>
</evidence>
<dbReference type="GO" id="GO:0005886">
    <property type="term" value="C:plasma membrane"/>
    <property type="evidence" value="ECO:0000318"/>
    <property type="project" value="GO_Central"/>
</dbReference>
<evidence type="ECO:0000256" key="3">
    <source>
        <dbReference type="ARBA" id="ARBA00022448"/>
    </source>
</evidence>
<keyword evidence="3 15" id="KW-0813">Transport</keyword>
<dbReference type="PANTHER" id="PTHR11453:SF52">
    <property type="entry name" value="ANION EXCHANGE PROTEIN 4"/>
    <property type="match status" value="1"/>
</dbReference>
<feature type="transmembrane region" description="Helical" evidence="15">
    <location>
        <begin position="543"/>
        <end position="561"/>
    </location>
</feature>
<feature type="transmembrane region" description="Helical" evidence="15">
    <location>
        <begin position="729"/>
        <end position="749"/>
    </location>
</feature>
<feature type="compositionally biased region" description="Basic and acidic residues" evidence="16">
    <location>
        <begin position="981"/>
        <end position="990"/>
    </location>
</feature>
<feature type="transmembrane region" description="Helical" evidence="15">
    <location>
        <begin position="770"/>
        <end position="794"/>
    </location>
</feature>
<dbReference type="NCBIfam" id="TIGR00834">
    <property type="entry name" value="ae"/>
    <property type="match status" value="1"/>
</dbReference>
<dbReference type="GO" id="GO:0008510">
    <property type="term" value="F:sodium:bicarbonate symporter activity"/>
    <property type="evidence" value="ECO:0000318"/>
    <property type="project" value="GO_Central"/>
</dbReference>
<comment type="subcellular location">
    <subcellularLocation>
        <location evidence="1">Basolateral cell membrane</location>
        <topology evidence="1">Multi-pass membrane protein</topology>
    </subcellularLocation>
    <subcellularLocation>
        <location evidence="15">Membrane</location>
        <topology evidence="15">Multi-pass membrane protein</topology>
    </subcellularLocation>
</comment>
<comment type="catalytic activity">
    <reaction evidence="14">
        <text>K(+)(in) + 2 hydrogencarbonate(in) + chloride(out) = K(+)(out) + 2 hydrogencarbonate(out) + chloride(in)</text>
        <dbReference type="Rhea" id="RHEA:75059"/>
        <dbReference type="ChEBI" id="CHEBI:17544"/>
        <dbReference type="ChEBI" id="CHEBI:17996"/>
        <dbReference type="ChEBI" id="CHEBI:29103"/>
    </reaction>
</comment>
<evidence type="ECO:0000256" key="16">
    <source>
        <dbReference type="SAM" id="MobiDB-lite"/>
    </source>
</evidence>
<dbReference type="GO" id="GO:0051453">
    <property type="term" value="P:regulation of intracellular pH"/>
    <property type="evidence" value="ECO:0000318"/>
    <property type="project" value="GO_Central"/>
</dbReference>
<organism evidence="19 20">
    <name type="scientific">Xenopus laevis</name>
    <name type="common">African clawed frog</name>
    <dbReference type="NCBI Taxonomy" id="8355"/>
    <lineage>
        <taxon>Eukaryota</taxon>
        <taxon>Metazoa</taxon>
        <taxon>Chordata</taxon>
        <taxon>Craniata</taxon>
        <taxon>Vertebrata</taxon>
        <taxon>Euteleostomi</taxon>
        <taxon>Amphibia</taxon>
        <taxon>Batrachia</taxon>
        <taxon>Anura</taxon>
        <taxon>Pipoidea</taxon>
        <taxon>Pipidae</taxon>
        <taxon>Xenopodinae</taxon>
        <taxon>Xenopus</taxon>
        <taxon>Xenopus</taxon>
    </lineage>
</organism>
<evidence type="ECO:0000256" key="11">
    <source>
        <dbReference type="ARBA" id="ARBA00050379"/>
    </source>
</evidence>
<dbReference type="GeneID" id="108710906"/>
<evidence type="ECO:0000256" key="6">
    <source>
        <dbReference type="ARBA" id="ARBA00022989"/>
    </source>
</evidence>
<dbReference type="FunFam" id="3.40.930.10:FF:000011">
    <property type="entry name" value="Anion exchange protein 4"/>
    <property type="match status" value="1"/>
</dbReference>
<dbReference type="FunFam" id="1.10.287.570:FF:000001">
    <property type="entry name" value="Anion exchange protein"/>
    <property type="match status" value="1"/>
</dbReference>
<evidence type="ECO:0000313" key="21">
    <source>
        <dbReference type="Xenbase" id="XB-GENE-6489344"/>
    </source>
</evidence>
<comment type="catalytic activity">
    <reaction evidence="11">
        <text>Rb(+)(in) + 2 hydrogencarbonate(in) + chloride(out) = Rb(+)(out) + 2 hydrogencarbonate(out) + chloride(in)</text>
        <dbReference type="Rhea" id="RHEA:75067"/>
        <dbReference type="ChEBI" id="CHEBI:17544"/>
        <dbReference type="ChEBI" id="CHEBI:17996"/>
        <dbReference type="ChEBI" id="CHEBI:49847"/>
    </reaction>
</comment>
<dbReference type="PRINTS" id="PR01231">
    <property type="entry name" value="HCO3TRNSPORT"/>
</dbReference>
<feature type="transmembrane region" description="Helical" evidence="15">
    <location>
        <begin position="682"/>
        <end position="702"/>
    </location>
</feature>
<keyword evidence="5 15" id="KW-0812">Transmembrane</keyword>
<dbReference type="PaxDb" id="8355-A0A1L8GXA2"/>
<dbReference type="KEGG" id="xla:108710906"/>